<dbReference type="AlphaFoldDB" id="A0A369WML0"/>
<comment type="caution">
    <text evidence="1">The sequence shown here is derived from an EMBL/GenBank/DDBJ whole genome shotgun (WGS) entry which is preliminary data.</text>
</comment>
<proteinExistence type="predicted"/>
<evidence type="ECO:0000313" key="1">
    <source>
        <dbReference type="EMBL" id="RDE22952.1"/>
    </source>
</evidence>
<dbReference type="Proteomes" id="UP000253769">
    <property type="component" value="Unassembled WGS sequence"/>
</dbReference>
<reference evidence="1 2" key="1">
    <citation type="submission" date="2018-07" db="EMBL/GenBank/DDBJ databases">
        <title>Motiliproteus coralliicola sp. nov., a bacterium isolated from Coral.</title>
        <authorList>
            <person name="Wang G."/>
        </authorList>
    </citation>
    <scope>NUCLEOTIDE SEQUENCE [LARGE SCALE GENOMIC DNA]</scope>
    <source>
        <strain evidence="1 2">C34</strain>
    </source>
</reference>
<dbReference type="EMBL" id="QQOH01000002">
    <property type="protein sequence ID" value="RDE22952.1"/>
    <property type="molecule type" value="Genomic_DNA"/>
</dbReference>
<organism evidence="1 2">
    <name type="scientific">Motiliproteus coralliicola</name>
    <dbReference type="NCBI Taxonomy" id="2283196"/>
    <lineage>
        <taxon>Bacteria</taxon>
        <taxon>Pseudomonadati</taxon>
        <taxon>Pseudomonadota</taxon>
        <taxon>Gammaproteobacteria</taxon>
        <taxon>Oceanospirillales</taxon>
        <taxon>Oceanospirillaceae</taxon>
        <taxon>Motiliproteus</taxon>
    </lineage>
</organism>
<evidence type="ECO:0008006" key="3">
    <source>
        <dbReference type="Google" id="ProtNLM"/>
    </source>
</evidence>
<keyword evidence="2" id="KW-1185">Reference proteome</keyword>
<protein>
    <recommendedName>
        <fullName evidence="3">PilZ domain-containing protein</fullName>
    </recommendedName>
</protein>
<name>A0A369WML0_9GAMM</name>
<accession>A0A369WML0</accession>
<sequence length="132" mass="15213">MHQFELELTPITDHPISTPTTNPKRELLFQCVWPRAFGFNQHLRVRIPSITDSICAITRVLACNHTEQGYQLTLAFDDQNQAFQLRMLEQLCHIRHYHAQLQRDGSGLSLNDAARNWIQQFGDSFPSPPASR</sequence>
<evidence type="ECO:0000313" key="2">
    <source>
        <dbReference type="Proteomes" id="UP000253769"/>
    </source>
</evidence>
<gene>
    <name evidence="1" type="ORF">DV711_10395</name>
</gene>